<dbReference type="SMART" id="SM00345">
    <property type="entry name" value="HTH_GNTR"/>
    <property type="match status" value="1"/>
</dbReference>
<evidence type="ECO:0000256" key="1">
    <source>
        <dbReference type="ARBA" id="ARBA00023015"/>
    </source>
</evidence>
<name>A0A1C0AHH1_9ACTN</name>
<dbReference type="Proteomes" id="UP000093501">
    <property type="component" value="Unassembled WGS sequence"/>
</dbReference>
<dbReference type="CDD" id="cd07377">
    <property type="entry name" value="WHTH_GntR"/>
    <property type="match status" value="1"/>
</dbReference>
<keyword evidence="2" id="KW-0238">DNA-binding</keyword>
<feature type="domain" description="HTH gntR-type" evidence="4">
    <location>
        <begin position="13"/>
        <end position="81"/>
    </location>
</feature>
<dbReference type="PROSITE" id="PS50949">
    <property type="entry name" value="HTH_GNTR"/>
    <property type="match status" value="1"/>
</dbReference>
<dbReference type="AlphaFoldDB" id="A0A1C0AHH1"/>
<accession>A0A1C0AHH1</accession>
<organism evidence="5 6">
    <name type="scientific">Tessaracoccus lapidicaptus</name>
    <dbReference type="NCBI Taxonomy" id="1427523"/>
    <lineage>
        <taxon>Bacteria</taxon>
        <taxon>Bacillati</taxon>
        <taxon>Actinomycetota</taxon>
        <taxon>Actinomycetes</taxon>
        <taxon>Propionibacteriales</taxon>
        <taxon>Propionibacteriaceae</taxon>
        <taxon>Tessaracoccus</taxon>
    </lineage>
</organism>
<evidence type="ECO:0000313" key="5">
    <source>
        <dbReference type="EMBL" id="OCL31456.1"/>
    </source>
</evidence>
<proteinExistence type="predicted"/>
<dbReference type="RefSeq" id="WP_068752692.1">
    <property type="nucleotide sequence ID" value="NZ_MBQD01000026.1"/>
</dbReference>
<dbReference type="Pfam" id="PF00392">
    <property type="entry name" value="GntR"/>
    <property type="match status" value="1"/>
</dbReference>
<reference evidence="6" key="1">
    <citation type="submission" date="2016-07" db="EMBL/GenBank/DDBJ databases">
        <authorList>
            <person name="Florea S."/>
            <person name="Webb J.S."/>
            <person name="Jaromczyk J."/>
            <person name="Schardl C.L."/>
        </authorList>
    </citation>
    <scope>NUCLEOTIDE SEQUENCE [LARGE SCALE GENOMIC DNA]</scope>
    <source>
        <strain evidence="6">IPBSL-7</strain>
    </source>
</reference>
<dbReference type="SUPFAM" id="SSF46785">
    <property type="entry name" value="Winged helix' DNA-binding domain"/>
    <property type="match status" value="1"/>
</dbReference>
<keyword evidence="6" id="KW-1185">Reference proteome</keyword>
<keyword evidence="1" id="KW-0805">Transcription regulation</keyword>
<evidence type="ECO:0000259" key="4">
    <source>
        <dbReference type="PROSITE" id="PS50949"/>
    </source>
</evidence>
<evidence type="ECO:0000313" key="6">
    <source>
        <dbReference type="Proteomes" id="UP000093501"/>
    </source>
</evidence>
<dbReference type="GO" id="GO:0003677">
    <property type="term" value="F:DNA binding"/>
    <property type="evidence" value="ECO:0007669"/>
    <property type="project" value="UniProtKB-KW"/>
</dbReference>
<evidence type="ECO:0000256" key="2">
    <source>
        <dbReference type="ARBA" id="ARBA00023125"/>
    </source>
</evidence>
<sequence length="121" mass="12653">MTVSLRVDSADPTPPYEQLRRQLAGLIRTGTLASGTRLPTVRQLAQDLGLAPGTVMRTYRELEADGLVASRRVQGTVVTGTVGAVDQRLAVLAASFVEEAGRLGAGPAEIRAAVDVALSRG</sequence>
<dbReference type="PANTHER" id="PTHR38445">
    <property type="entry name" value="HTH-TYPE TRANSCRIPTIONAL REPRESSOR YTRA"/>
    <property type="match status" value="1"/>
</dbReference>
<dbReference type="PANTHER" id="PTHR38445:SF9">
    <property type="entry name" value="HTH-TYPE TRANSCRIPTIONAL REPRESSOR YTRA"/>
    <property type="match status" value="1"/>
</dbReference>
<dbReference type="InterPro" id="IPR000524">
    <property type="entry name" value="Tscrpt_reg_HTH_GntR"/>
</dbReference>
<dbReference type="GO" id="GO:0003700">
    <property type="term" value="F:DNA-binding transcription factor activity"/>
    <property type="evidence" value="ECO:0007669"/>
    <property type="project" value="InterPro"/>
</dbReference>
<dbReference type="InterPro" id="IPR036390">
    <property type="entry name" value="WH_DNA-bd_sf"/>
</dbReference>
<evidence type="ECO:0000256" key="3">
    <source>
        <dbReference type="ARBA" id="ARBA00023163"/>
    </source>
</evidence>
<protein>
    <submittedName>
        <fullName evidence="5">GntR family transcriptional regulator</fullName>
    </submittedName>
</protein>
<dbReference type="InterPro" id="IPR036388">
    <property type="entry name" value="WH-like_DNA-bd_sf"/>
</dbReference>
<comment type="caution">
    <text evidence="5">The sequence shown here is derived from an EMBL/GenBank/DDBJ whole genome shotgun (WGS) entry which is preliminary data.</text>
</comment>
<keyword evidence="3" id="KW-0804">Transcription</keyword>
<dbReference type="EMBL" id="MBQD01000026">
    <property type="protein sequence ID" value="OCL31456.1"/>
    <property type="molecule type" value="Genomic_DNA"/>
</dbReference>
<dbReference type="Gene3D" id="1.10.10.10">
    <property type="entry name" value="Winged helix-like DNA-binding domain superfamily/Winged helix DNA-binding domain"/>
    <property type="match status" value="1"/>
</dbReference>
<gene>
    <name evidence="5" type="ORF">BCR15_09875</name>
</gene>